<accession>A0A6S6M1X9</accession>
<evidence type="ECO:0000259" key="1">
    <source>
        <dbReference type="Pfam" id="PF19501"/>
    </source>
</evidence>
<reference evidence="2 3" key="1">
    <citation type="submission" date="2020-06" db="EMBL/GenBank/DDBJ databases">
        <title>Interaction of electrochemicaly active bacteria, Geobacter bremensis R4 on different carbon anode.</title>
        <authorList>
            <person name="Meng L."/>
            <person name="Yoshida N."/>
        </authorList>
    </citation>
    <scope>NUCLEOTIDE SEQUENCE [LARGE SCALE GENOMIC DNA]</scope>
    <source>
        <strain evidence="2 3">R4</strain>
    </source>
</reference>
<dbReference type="InterPro" id="IPR048329">
    <property type="entry name" value="PcRGLX_1st"/>
</dbReference>
<dbReference type="GO" id="GO:0005975">
    <property type="term" value="P:carbohydrate metabolic process"/>
    <property type="evidence" value="ECO:0007669"/>
    <property type="project" value="InterPro"/>
</dbReference>
<evidence type="ECO:0000313" key="3">
    <source>
        <dbReference type="Proteomes" id="UP000515472"/>
    </source>
</evidence>
<dbReference type="AlphaFoldDB" id="A0A6S6M1X9"/>
<dbReference type="SUPFAM" id="SSF48208">
    <property type="entry name" value="Six-hairpin glycosidases"/>
    <property type="match status" value="1"/>
</dbReference>
<proteinExistence type="predicted"/>
<dbReference type="EMBL" id="AP023213">
    <property type="protein sequence ID" value="BCG47648.1"/>
    <property type="molecule type" value="Genomic_DNA"/>
</dbReference>
<keyword evidence="3" id="KW-1185">Reference proteome</keyword>
<sequence length="834" mass="91914">MQVKEIVVRERAGVARTAEPVRVSVPFAKGELADPGAMCLKDAADEPVPSQMQVLSRWKDGTVQWLLCDFAASISAQAELRYRLAPGEPPAPGSASRLCVTPGEESWQVDTGTSRFRIDARTLRPFLQVQREEVAASGAGRCRLVGRAGEDLPGTIEQITLESFGALRATLRLDGSFAAAARFCCRLHFFAGKSLCRLELTLHNPQRARHDGGLWDLGDAGSFLFRGLSFELPLERPGERLVMPEQGGRRVLPKSGASLSLSQLSSGGSTVQGGYRLLEGDELLLEGKRATPLVWCGIGSEGIGALLPRFWQEFPKSVAAGTAGLCLSLFPECSQPHELQGGERSTSSFWLDFCCTPEDLAPLALPLALYPAPETVQASGFLKDLPPAAGDLVDRFLPGPQALFERREAIDEYGWRDFGDIYADHEAVYHQGTDPFVSHYNNQYDVCAGLYRKFLATGDPRWGELASDLARHVLDIDIYHTGEDREEYNGGLFWHTDHYISAGNATHRTYSKLHLGVKDPRYWGGGPAAEHCYTTGLMLHYYLTGEADFRDAVLTLADWCYGALAGPRLLLATAKRSLRYLSLLRYGKGSLFPRYPFTRGTGNALTACLDAFELSGDRVYLARAEKLIRGSLHPMDDIDARGLGNPELAWSYTVLLGAVAKFLDKKSELNERDEAFALARAGLLAYTEWMEQNEFPYLRRTELLEYPNETWAAQELRKCVVLYHAARYAGRQRGLAFLEKARRLLDEALIDLERFPTSSCTRPVALMLQNGWIAAALKDGPDLQGLDEEPVPPAGAGTPKVSGAAVAARIARELGDALRETTLERELAWLKSRL</sequence>
<organism evidence="2 3">
    <name type="scientific">Citrifermentans bremense</name>
    <dbReference type="NCBI Taxonomy" id="60035"/>
    <lineage>
        <taxon>Bacteria</taxon>
        <taxon>Pseudomonadati</taxon>
        <taxon>Thermodesulfobacteriota</taxon>
        <taxon>Desulfuromonadia</taxon>
        <taxon>Geobacterales</taxon>
        <taxon>Geobacteraceae</taxon>
        <taxon>Citrifermentans</taxon>
    </lineage>
</organism>
<dbReference type="Proteomes" id="UP000515472">
    <property type="component" value="Chromosome"/>
</dbReference>
<gene>
    <name evidence="2" type="ORF">GEOBRER4_n2487</name>
</gene>
<evidence type="ECO:0000313" key="2">
    <source>
        <dbReference type="EMBL" id="BCG47648.1"/>
    </source>
</evidence>
<protein>
    <recommendedName>
        <fullName evidence="1">PcRGLX/YetA-like N-terminal RIFT barrel domain-containing protein</fullName>
    </recommendedName>
</protein>
<name>A0A6S6M1X9_9BACT</name>
<dbReference type="InterPro" id="IPR008928">
    <property type="entry name" value="6-hairpin_glycosidase_sf"/>
</dbReference>
<feature type="domain" description="PcRGLX/YetA-like N-terminal RIFT barrel" evidence="1">
    <location>
        <begin position="21"/>
        <end position="81"/>
    </location>
</feature>
<dbReference type="Pfam" id="PF19501">
    <property type="entry name" value="PcRGLX_1st"/>
    <property type="match status" value="1"/>
</dbReference>
<dbReference type="RefSeq" id="WP_185242514.1">
    <property type="nucleotide sequence ID" value="NZ_AP023213.1"/>
</dbReference>
<dbReference type="KEGG" id="gbn:GEOBRER4_23980"/>